<dbReference type="EMBL" id="SZPQ01000015">
    <property type="protein sequence ID" value="TKI06081.1"/>
    <property type="molecule type" value="Genomic_DNA"/>
</dbReference>
<name>A0ABY2SKH8_9HYPH</name>
<dbReference type="Pfam" id="PF06224">
    <property type="entry name" value="AlkZ-like"/>
    <property type="match status" value="1"/>
</dbReference>
<keyword evidence="2" id="KW-1185">Reference proteome</keyword>
<protein>
    <submittedName>
        <fullName evidence="1">Winged helix-turn-helix domain-containing protein</fullName>
    </submittedName>
</protein>
<dbReference type="PANTHER" id="PTHR30528:SF0">
    <property type="entry name" value="CYTOPLASMIC PROTEIN"/>
    <property type="match status" value="1"/>
</dbReference>
<evidence type="ECO:0000313" key="2">
    <source>
        <dbReference type="Proteomes" id="UP000305202"/>
    </source>
</evidence>
<proteinExistence type="predicted"/>
<evidence type="ECO:0000313" key="1">
    <source>
        <dbReference type="EMBL" id="TKI06081.1"/>
    </source>
</evidence>
<organism evidence="1 2">
    <name type="scientific">Martelella alba</name>
    <dbReference type="NCBI Taxonomy" id="2590451"/>
    <lineage>
        <taxon>Bacteria</taxon>
        <taxon>Pseudomonadati</taxon>
        <taxon>Pseudomonadota</taxon>
        <taxon>Alphaproteobacteria</taxon>
        <taxon>Hyphomicrobiales</taxon>
        <taxon>Aurantimonadaceae</taxon>
        <taxon>Martelella</taxon>
    </lineage>
</organism>
<gene>
    <name evidence="1" type="ORF">FCN80_11195</name>
</gene>
<dbReference type="Proteomes" id="UP000305202">
    <property type="component" value="Unassembled WGS sequence"/>
</dbReference>
<reference evidence="1 2" key="1">
    <citation type="submission" date="2019-04" db="EMBL/GenBank/DDBJ databases">
        <authorList>
            <person name="Li M."/>
            <person name="Gao C."/>
        </authorList>
    </citation>
    <scope>NUCLEOTIDE SEQUENCE [LARGE SCALE GENOMIC DNA]</scope>
    <source>
        <strain evidence="1 2">BGMRC 2031</strain>
    </source>
</reference>
<sequence length="394" mass="44792">MRIMSKPFLSLPASQARAIWLRAQRLDIAAPFGAGPGAVRKAVEHLGYVQIDTINVIERSHHHILYTRIPDYHTTDLETAQSEDKSVFEYWTHALAYIPTRDYRMFVPAMNRFRAAPPAGYATVTARDYAGLLRRIREEGALSIRDFKDEALVEKTHPWGSRKPSRQTLRWGFFSGDLTVSRRTGMLKTYELAVRHFGWRQRPRPVSDQQFAHYLINRALRSQGIVSVDSVCYGNSAAKAAVRQWLDAAVKRRRLVPVNLAEAPGLAHWTEPDQLEMPVTPATEPMTHILSPFDPLIIQRKRLALFFGYQHLFEAYVPPHKRVMGYFALPVLVGDEIVAALDLKMDRQAGRLLVQNWHWLTPARPALKAAIEQALDKFELFHLAAMDNGGAGRL</sequence>
<comment type="caution">
    <text evidence="1">The sequence shown here is derived from an EMBL/GenBank/DDBJ whole genome shotgun (WGS) entry which is preliminary data.</text>
</comment>
<dbReference type="PANTHER" id="PTHR30528">
    <property type="entry name" value="CYTOPLASMIC PROTEIN"/>
    <property type="match status" value="1"/>
</dbReference>
<dbReference type="InterPro" id="IPR009351">
    <property type="entry name" value="AlkZ-like"/>
</dbReference>
<accession>A0ABY2SKH8</accession>